<protein>
    <submittedName>
        <fullName evidence="1">Uncharacterized protein</fullName>
    </submittedName>
</protein>
<proteinExistence type="predicted"/>
<comment type="caution">
    <text evidence="1">The sequence shown here is derived from an EMBL/GenBank/DDBJ whole genome shotgun (WGS) entry which is preliminary data.</text>
</comment>
<organism evidence="1 2">
    <name type="scientific">Symbiochloris irregularis</name>
    <dbReference type="NCBI Taxonomy" id="706552"/>
    <lineage>
        <taxon>Eukaryota</taxon>
        <taxon>Viridiplantae</taxon>
        <taxon>Chlorophyta</taxon>
        <taxon>core chlorophytes</taxon>
        <taxon>Trebouxiophyceae</taxon>
        <taxon>Trebouxiales</taxon>
        <taxon>Trebouxiaceae</taxon>
        <taxon>Symbiochloris</taxon>
    </lineage>
</organism>
<sequence length="256" mass="28415">MKAMRELETGVESLYSEIFKPALDQVADILSLDPSSAKQVLTSFYPVLRGSRFGWRAYSKPMGYAGDYRTIEMIYNPTISYTDTLSDWAMDKWCLNSSSGQGVSLRRPYLVQKVRDAVADAGGEAVNVMSIASGPGAEISDWVQENYHTCNPIHFWCVDNDAEALQFAQYRLSHIQGQQDPKRPSLCVEGLATFIKANVLYASRGRAADPRQHCLPQQDLIYSSGLIDYLQAGNIVEAASYTSSPMEATPTCSLWL</sequence>
<gene>
    <name evidence="1" type="ORF">WJX73_004132</name>
</gene>
<dbReference type="Proteomes" id="UP001465755">
    <property type="component" value="Unassembled WGS sequence"/>
</dbReference>
<accession>A0AAW1NS55</accession>
<evidence type="ECO:0000313" key="2">
    <source>
        <dbReference type="Proteomes" id="UP001465755"/>
    </source>
</evidence>
<keyword evidence="2" id="KW-1185">Reference proteome</keyword>
<evidence type="ECO:0000313" key="1">
    <source>
        <dbReference type="EMBL" id="KAK9793472.1"/>
    </source>
</evidence>
<reference evidence="1 2" key="1">
    <citation type="journal article" date="2024" name="Nat. Commun.">
        <title>Phylogenomics reveals the evolutionary origins of lichenization in chlorophyte algae.</title>
        <authorList>
            <person name="Puginier C."/>
            <person name="Libourel C."/>
            <person name="Otte J."/>
            <person name="Skaloud P."/>
            <person name="Haon M."/>
            <person name="Grisel S."/>
            <person name="Petersen M."/>
            <person name="Berrin J.G."/>
            <person name="Delaux P.M."/>
            <person name="Dal Grande F."/>
            <person name="Keller J."/>
        </authorList>
    </citation>
    <scope>NUCLEOTIDE SEQUENCE [LARGE SCALE GENOMIC DNA]</scope>
    <source>
        <strain evidence="1 2">SAG 2036</strain>
    </source>
</reference>
<dbReference type="AlphaFoldDB" id="A0AAW1NS55"/>
<name>A0AAW1NS55_9CHLO</name>
<dbReference type="EMBL" id="JALJOQ010000150">
    <property type="protein sequence ID" value="KAK9793472.1"/>
    <property type="molecule type" value="Genomic_DNA"/>
</dbReference>